<dbReference type="EMBL" id="JAPNKA010000001">
    <property type="protein sequence ID" value="MCY1074519.1"/>
    <property type="molecule type" value="Genomic_DNA"/>
</dbReference>
<name>A0ABT3ZYM8_9BACT</name>
<keyword evidence="2" id="KW-1185">Reference proteome</keyword>
<organism evidence="1 2">
    <name type="scientific">Archangium lansingense</name>
    <dbReference type="NCBI Taxonomy" id="2995310"/>
    <lineage>
        <taxon>Bacteria</taxon>
        <taxon>Pseudomonadati</taxon>
        <taxon>Myxococcota</taxon>
        <taxon>Myxococcia</taxon>
        <taxon>Myxococcales</taxon>
        <taxon>Cystobacterineae</taxon>
        <taxon>Archangiaceae</taxon>
        <taxon>Archangium</taxon>
    </lineage>
</organism>
<accession>A0ABT3ZYM8</accession>
<gene>
    <name evidence="1" type="ORF">OV287_08460</name>
</gene>
<dbReference type="RefSeq" id="WP_267533481.1">
    <property type="nucleotide sequence ID" value="NZ_JAPNKA010000001.1"/>
</dbReference>
<protein>
    <submittedName>
        <fullName evidence="1">Uncharacterized protein</fullName>
    </submittedName>
</protein>
<dbReference type="Proteomes" id="UP001207654">
    <property type="component" value="Unassembled WGS sequence"/>
</dbReference>
<proteinExistence type="predicted"/>
<sequence length="48" mass="5710">MKRLLWWLLAVVALVSLWFLFRPERLVLDEKVDEPLSFELRTAPQRAG</sequence>
<evidence type="ECO:0000313" key="1">
    <source>
        <dbReference type="EMBL" id="MCY1074519.1"/>
    </source>
</evidence>
<evidence type="ECO:0000313" key="2">
    <source>
        <dbReference type="Proteomes" id="UP001207654"/>
    </source>
</evidence>
<reference evidence="1 2" key="1">
    <citation type="submission" date="2022-11" db="EMBL/GenBank/DDBJ databases">
        <title>Minimal conservation of predation-associated metabolite biosynthetic gene clusters underscores biosynthetic potential of Myxococcota including descriptions for ten novel species: Archangium lansinium sp. nov., Myxococcus landrumus sp. nov., Nannocystis bai.</title>
        <authorList>
            <person name="Ahearne A."/>
            <person name="Stevens C."/>
            <person name="Phillips K."/>
        </authorList>
    </citation>
    <scope>NUCLEOTIDE SEQUENCE [LARGE SCALE GENOMIC DNA]</scope>
    <source>
        <strain evidence="1 2">MIWBW</strain>
    </source>
</reference>
<comment type="caution">
    <text evidence="1">The sequence shown here is derived from an EMBL/GenBank/DDBJ whole genome shotgun (WGS) entry which is preliminary data.</text>
</comment>